<evidence type="ECO:0000313" key="2">
    <source>
        <dbReference type="EMBL" id="KAL0203650.1"/>
    </source>
</evidence>
<feature type="region of interest" description="Disordered" evidence="1">
    <location>
        <begin position="1"/>
        <end position="27"/>
    </location>
</feature>
<organism evidence="2 3">
    <name type="scientific">Cirrhinus mrigala</name>
    <name type="common">Mrigala</name>
    <dbReference type="NCBI Taxonomy" id="683832"/>
    <lineage>
        <taxon>Eukaryota</taxon>
        <taxon>Metazoa</taxon>
        <taxon>Chordata</taxon>
        <taxon>Craniata</taxon>
        <taxon>Vertebrata</taxon>
        <taxon>Euteleostomi</taxon>
        <taxon>Actinopterygii</taxon>
        <taxon>Neopterygii</taxon>
        <taxon>Teleostei</taxon>
        <taxon>Ostariophysi</taxon>
        <taxon>Cypriniformes</taxon>
        <taxon>Cyprinidae</taxon>
        <taxon>Labeoninae</taxon>
        <taxon>Labeonini</taxon>
        <taxon>Cirrhinus</taxon>
    </lineage>
</organism>
<comment type="caution">
    <text evidence="2">The sequence shown here is derived from an EMBL/GenBank/DDBJ whole genome shotgun (WGS) entry which is preliminary data.</text>
</comment>
<feature type="non-terminal residue" evidence="2">
    <location>
        <position position="127"/>
    </location>
</feature>
<gene>
    <name evidence="2" type="ORF">M9458_001668</name>
</gene>
<feature type="compositionally biased region" description="Low complexity" evidence="1">
    <location>
        <begin position="7"/>
        <end position="18"/>
    </location>
</feature>
<accession>A0ABD0RZV5</accession>
<keyword evidence="3" id="KW-1185">Reference proteome</keyword>
<evidence type="ECO:0000313" key="3">
    <source>
        <dbReference type="Proteomes" id="UP001529510"/>
    </source>
</evidence>
<dbReference type="AlphaFoldDB" id="A0ABD0RZV5"/>
<sequence>MDPPSPDSSLTSSQKTSPPTDPATASQFASEMSAQATMLTQHQQQLDRLTALTEQLIRAVQGLQVATPPVASPPPPPAQLPVVQPVTASPRLAFPDKFDGTPTKCKGFLLQCTLFVNQQPNLYATDE</sequence>
<dbReference type="EMBL" id="JAMKFB020000001">
    <property type="protein sequence ID" value="KAL0203650.1"/>
    <property type="molecule type" value="Genomic_DNA"/>
</dbReference>
<dbReference type="Proteomes" id="UP001529510">
    <property type="component" value="Unassembled WGS sequence"/>
</dbReference>
<name>A0ABD0RZV5_CIRMR</name>
<evidence type="ECO:0000256" key="1">
    <source>
        <dbReference type="SAM" id="MobiDB-lite"/>
    </source>
</evidence>
<protein>
    <submittedName>
        <fullName evidence="2">Uncharacterized protein</fullName>
    </submittedName>
</protein>
<proteinExistence type="predicted"/>
<reference evidence="2 3" key="1">
    <citation type="submission" date="2024-05" db="EMBL/GenBank/DDBJ databases">
        <title>Genome sequencing and assembly of Indian major carp, Cirrhinus mrigala (Hamilton, 1822).</title>
        <authorList>
            <person name="Mohindra V."/>
            <person name="Chowdhury L.M."/>
            <person name="Lal K."/>
            <person name="Jena J.K."/>
        </authorList>
    </citation>
    <scope>NUCLEOTIDE SEQUENCE [LARGE SCALE GENOMIC DNA]</scope>
    <source>
        <strain evidence="2">CM1030</strain>
        <tissue evidence="2">Blood</tissue>
    </source>
</reference>